<comment type="subcellular location">
    <subcellularLocation>
        <location evidence="1">Membrane</location>
    </subcellularLocation>
    <subcellularLocation>
        <location evidence="6">Mitochondrion inner membrane</location>
        <topology evidence="6">Multi-pass membrane protein</topology>
    </subcellularLocation>
</comment>
<organism evidence="7 8">
    <name type="scientific">Phlebotomus papatasi</name>
    <name type="common">Sandfly</name>
    <dbReference type="NCBI Taxonomy" id="29031"/>
    <lineage>
        <taxon>Eukaryota</taxon>
        <taxon>Metazoa</taxon>
        <taxon>Ecdysozoa</taxon>
        <taxon>Arthropoda</taxon>
        <taxon>Hexapoda</taxon>
        <taxon>Insecta</taxon>
        <taxon>Pterygota</taxon>
        <taxon>Neoptera</taxon>
        <taxon>Endopterygota</taxon>
        <taxon>Diptera</taxon>
        <taxon>Nematocera</taxon>
        <taxon>Psychodoidea</taxon>
        <taxon>Psychodidae</taxon>
        <taxon>Phlebotomus</taxon>
        <taxon>Phlebotomus</taxon>
    </lineage>
</organism>
<comment type="function">
    <text evidence="6">Probably involved in the biogenesis of the COX complex.</text>
</comment>
<keyword evidence="5 6" id="KW-0472">Membrane</keyword>
<evidence type="ECO:0000313" key="7">
    <source>
        <dbReference type="EnsemblMetazoa" id="PPAI004073-PA"/>
    </source>
</evidence>
<dbReference type="GO" id="GO:0005743">
    <property type="term" value="C:mitochondrial inner membrane"/>
    <property type="evidence" value="ECO:0007669"/>
    <property type="project" value="UniProtKB-SubCell"/>
</dbReference>
<dbReference type="VEuPathDB" id="VectorBase:PPAPM1_011412"/>
<dbReference type="PROSITE" id="PS50895">
    <property type="entry name" value="SURF1"/>
    <property type="match status" value="1"/>
</dbReference>
<keyword evidence="4 6" id="KW-1133">Transmembrane helix</keyword>
<dbReference type="EMBL" id="AJVK01027907">
    <property type="status" value="NOT_ANNOTATED_CDS"/>
    <property type="molecule type" value="Genomic_DNA"/>
</dbReference>
<feature type="transmembrane region" description="Helical" evidence="6">
    <location>
        <begin position="219"/>
        <end position="237"/>
    </location>
</feature>
<evidence type="ECO:0000256" key="1">
    <source>
        <dbReference type="ARBA" id="ARBA00004370"/>
    </source>
</evidence>
<sequence>ERRGVQITPWGWILLVIPATTFGLGCWQVQRKRWKENLIADLEQKAKQPPAELPENLEDLGKMEYRPVILRGHFLHDREIYMGPRSFIQHGDATSRSGVFSKQGNTTGYLVITPLKLEGREEIILVNRGWVPRNLLKPSTRQDGQITKPVELVGIVKLGENRPQFSPESKGDHFLYRDLSKMCSLTGADPYFVDADEASSVPGGPIGGQTRVTIRNEHLSYIVTWFSLSAATGIIWYRQILRRKAL</sequence>
<keyword evidence="3 6" id="KW-0812">Transmembrane</keyword>
<accession>A0A1B0GN18</accession>
<dbReference type="PANTHER" id="PTHR23427:SF2">
    <property type="entry name" value="SURFEIT LOCUS PROTEIN 1"/>
    <property type="match status" value="1"/>
</dbReference>
<evidence type="ECO:0000256" key="2">
    <source>
        <dbReference type="ARBA" id="ARBA00007165"/>
    </source>
</evidence>
<feature type="transmembrane region" description="Helical" evidence="6">
    <location>
        <begin position="12"/>
        <end position="29"/>
    </location>
</feature>
<evidence type="ECO:0000256" key="3">
    <source>
        <dbReference type="ARBA" id="ARBA00022692"/>
    </source>
</evidence>
<keyword evidence="6" id="KW-0999">Mitochondrion inner membrane</keyword>
<dbReference type="EnsemblMetazoa" id="PPAI004073-RA">
    <property type="protein sequence ID" value="PPAI004073-PA"/>
    <property type="gene ID" value="PPAI004073"/>
</dbReference>
<dbReference type="Pfam" id="PF02104">
    <property type="entry name" value="SURF1"/>
    <property type="match status" value="1"/>
</dbReference>
<evidence type="ECO:0000313" key="8">
    <source>
        <dbReference type="Proteomes" id="UP000092462"/>
    </source>
</evidence>
<evidence type="ECO:0000256" key="5">
    <source>
        <dbReference type="ARBA" id="ARBA00023136"/>
    </source>
</evidence>
<keyword evidence="6" id="KW-0496">Mitochondrion</keyword>
<dbReference type="InterPro" id="IPR002994">
    <property type="entry name" value="Surf1/Shy1"/>
</dbReference>
<comment type="similarity">
    <text evidence="2 6">Belongs to the SURF1 family.</text>
</comment>
<dbReference type="Proteomes" id="UP000092462">
    <property type="component" value="Unassembled WGS sequence"/>
</dbReference>
<dbReference type="PANTHER" id="PTHR23427">
    <property type="entry name" value="SURFEIT LOCUS PROTEIN"/>
    <property type="match status" value="1"/>
</dbReference>
<protein>
    <recommendedName>
        <fullName evidence="6">SURF1-like protein</fullName>
    </recommendedName>
</protein>
<proteinExistence type="inferred from homology"/>
<dbReference type="CDD" id="cd06662">
    <property type="entry name" value="SURF1"/>
    <property type="match status" value="1"/>
</dbReference>
<keyword evidence="8" id="KW-1185">Reference proteome</keyword>
<dbReference type="GO" id="GO:0033617">
    <property type="term" value="P:mitochondrial respiratory chain complex IV assembly"/>
    <property type="evidence" value="ECO:0007669"/>
    <property type="project" value="TreeGrafter"/>
</dbReference>
<evidence type="ECO:0000256" key="4">
    <source>
        <dbReference type="ARBA" id="ARBA00022989"/>
    </source>
</evidence>
<reference evidence="7" key="1">
    <citation type="submission" date="2022-08" db="UniProtKB">
        <authorList>
            <consortium name="EnsemblMetazoa"/>
        </authorList>
    </citation>
    <scope>IDENTIFICATION</scope>
    <source>
        <strain evidence="7">Israel</strain>
    </source>
</reference>
<dbReference type="InterPro" id="IPR045214">
    <property type="entry name" value="Surf1/Surf4"/>
</dbReference>
<name>A0A1B0GN18_PHLPP</name>
<dbReference type="VEuPathDB" id="VectorBase:PPAI004073"/>
<evidence type="ECO:0000256" key="6">
    <source>
        <dbReference type="RuleBase" id="RU363076"/>
    </source>
</evidence>
<dbReference type="AlphaFoldDB" id="A0A1B0GN18"/>